<protein>
    <submittedName>
        <fullName evidence="2">Uncharacterized protein</fullName>
    </submittedName>
</protein>
<keyword evidence="3" id="KW-1185">Reference proteome</keyword>
<dbReference type="AlphaFoldDB" id="A0AAP0PV51"/>
<gene>
    <name evidence="2" type="ORF">Scep_004201</name>
</gene>
<name>A0AAP0PV51_9MAGN</name>
<comment type="caution">
    <text evidence="2">The sequence shown here is derived from an EMBL/GenBank/DDBJ whole genome shotgun (WGS) entry which is preliminary data.</text>
</comment>
<feature type="compositionally biased region" description="Basic and acidic residues" evidence="1">
    <location>
        <begin position="29"/>
        <end position="39"/>
    </location>
</feature>
<sequence>MEGSRMDGAAGVDNRQRRCSSRRTTQAVRTDRRDSEPDFKDSIAIEHPGVTVAPFGMFSRAKAQVSR</sequence>
<proteinExistence type="predicted"/>
<evidence type="ECO:0000313" key="3">
    <source>
        <dbReference type="Proteomes" id="UP001419268"/>
    </source>
</evidence>
<accession>A0AAP0PV51</accession>
<reference evidence="2 3" key="1">
    <citation type="submission" date="2024-01" db="EMBL/GenBank/DDBJ databases">
        <title>Genome assemblies of Stephania.</title>
        <authorList>
            <person name="Yang L."/>
        </authorList>
    </citation>
    <scope>NUCLEOTIDE SEQUENCE [LARGE SCALE GENOMIC DNA]</scope>
    <source>
        <strain evidence="2">JXDWG</strain>
        <tissue evidence="2">Leaf</tissue>
    </source>
</reference>
<dbReference type="EMBL" id="JBBNAG010000002">
    <property type="protein sequence ID" value="KAK9157627.1"/>
    <property type="molecule type" value="Genomic_DNA"/>
</dbReference>
<feature type="region of interest" description="Disordered" evidence="1">
    <location>
        <begin position="1"/>
        <end position="39"/>
    </location>
</feature>
<evidence type="ECO:0000313" key="2">
    <source>
        <dbReference type="EMBL" id="KAK9157627.1"/>
    </source>
</evidence>
<dbReference type="Proteomes" id="UP001419268">
    <property type="component" value="Unassembled WGS sequence"/>
</dbReference>
<organism evidence="2 3">
    <name type="scientific">Stephania cephalantha</name>
    <dbReference type="NCBI Taxonomy" id="152367"/>
    <lineage>
        <taxon>Eukaryota</taxon>
        <taxon>Viridiplantae</taxon>
        <taxon>Streptophyta</taxon>
        <taxon>Embryophyta</taxon>
        <taxon>Tracheophyta</taxon>
        <taxon>Spermatophyta</taxon>
        <taxon>Magnoliopsida</taxon>
        <taxon>Ranunculales</taxon>
        <taxon>Menispermaceae</taxon>
        <taxon>Menispermoideae</taxon>
        <taxon>Cissampelideae</taxon>
        <taxon>Stephania</taxon>
    </lineage>
</organism>
<evidence type="ECO:0000256" key="1">
    <source>
        <dbReference type="SAM" id="MobiDB-lite"/>
    </source>
</evidence>